<dbReference type="eggNOG" id="COG1252">
    <property type="taxonomic scope" value="Bacteria"/>
</dbReference>
<evidence type="ECO:0000259" key="6">
    <source>
        <dbReference type="Pfam" id="PF07992"/>
    </source>
</evidence>
<reference evidence="7 8" key="1">
    <citation type="submission" date="2013-08" db="EMBL/GenBank/DDBJ databases">
        <authorList>
            <person name="Weinstock G."/>
            <person name="Sodergren E."/>
            <person name="Wylie T."/>
            <person name="Fulton L."/>
            <person name="Fulton R."/>
            <person name="Fronick C."/>
            <person name="O'Laughlin M."/>
            <person name="Godfrey J."/>
            <person name="Miner T."/>
            <person name="Herter B."/>
            <person name="Appelbaum E."/>
            <person name="Cordes M."/>
            <person name="Lek S."/>
            <person name="Wollam A."/>
            <person name="Pepin K.H."/>
            <person name="Palsikar V.B."/>
            <person name="Mitreva M."/>
            <person name="Wilson R.K."/>
        </authorList>
    </citation>
    <scope>NUCLEOTIDE SEQUENCE [LARGE SCALE GENOMIC DNA]</scope>
    <source>
        <strain evidence="7 8">ATCC 12856</strain>
    </source>
</reference>
<dbReference type="Gene3D" id="3.50.50.100">
    <property type="match status" value="1"/>
</dbReference>
<dbReference type="PATRIC" id="fig|649747.3.peg.2113"/>
<dbReference type="PANTHER" id="PTHR42913:SF3">
    <property type="entry name" value="64 KDA MITOCHONDRIAL NADH DEHYDROGENASE (EUROFUNG)"/>
    <property type="match status" value="1"/>
</dbReference>
<evidence type="ECO:0000256" key="2">
    <source>
        <dbReference type="ARBA" id="ARBA00005272"/>
    </source>
</evidence>
<dbReference type="HOGENOM" id="CLU_021377_7_2_9"/>
<dbReference type="EMBL" id="AWSJ01000146">
    <property type="protein sequence ID" value="ERI09618.1"/>
    <property type="molecule type" value="Genomic_DNA"/>
</dbReference>
<dbReference type="GO" id="GO:0019646">
    <property type="term" value="P:aerobic electron transport chain"/>
    <property type="evidence" value="ECO:0007669"/>
    <property type="project" value="TreeGrafter"/>
</dbReference>
<dbReference type="GO" id="GO:0003955">
    <property type="term" value="F:NAD(P)H dehydrogenase (quinone) activity"/>
    <property type="evidence" value="ECO:0007669"/>
    <property type="project" value="TreeGrafter"/>
</dbReference>
<evidence type="ECO:0000256" key="4">
    <source>
        <dbReference type="ARBA" id="ARBA00022827"/>
    </source>
</evidence>
<keyword evidence="8" id="KW-1185">Reference proteome</keyword>
<comment type="similarity">
    <text evidence="2">Belongs to the NADH dehydrogenase family.</text>
</comment>
<dbReference type="PANTHER" id="PTHR42913">
    <property type="entry name" value="APOPTOSIS-INDUCING FACTOR 1"/>
    <property type="match status" value="1"/>
</dbReference>
<keyword evidence="3" id="KW-0285">Flavoprotein</keyword>
<gene>
    <name evidence="7" type="ORF">HMPREF0083_02326</name>
</gene>
<dbReference type="STRING" id="649747.HMPREF0083_02326"/>
<sequence>MNDKSKENGSEKMSTPKILILGAGYGGLMTAVRLQKQLNYNEAEITLVNKHDYHYFTTWLHEPAAGTKDPDQCRVEIVDLLDTSKVKFVKGTVTEIKREEKQVLLQSGESLTYDYLVIGLGSEPETFGIQGLKEHAFSIRSINSVREIREHIEYCFAKYKMEKRPELLTFIVGGAGFTGIEFVGELSDRVPELCKEFDVDPSVVKIYNIEAAPTVLPGFDPELVNYAMEVLSRKGVTFKISTPIKECTPEGVVLADGEEINSTTVVWTGGVRGNAIIENAGFETMRGRVKVDPYLHAPGHEDVFIVGDGALIINEETDRPYPPTAQIAIQQGENLAQNLTALIRGGELKPFVPALKGTVASLGKGEAIGLVGDKKIFGSTAALMKKVIDNRSLYMLGGLSLVLKKVKL</sequence>
<protein>
    <submittedName>
        <fullName evidence="7">Pyridine nucleotide-disulfide oxidoreductase family protein</fullName>
    </submittedName>
</protein>
<dbReference type="PRINTS" id="PR00368">
    <property type="entry name" value="FADPNR"/>
</dbReference>
<name>U1X505_ANEAE</name>
<comment type="caution">
    <text evidence="7">The sequence shown here is derived from an EMBL/GenBank/DDBJ whole genome shotgun (WGS) entry which is preliminary data.</text>
</comment>
<feature type="domain" description="FAD/NAD(P)-binding" evidence="6">
    <location>
        <begin position="17"/>
        <end position="332"/>
    </location>
</feature>
<evidence type="ECO:0000256" key="5">
    <source>
        <dbReference type="ARBA" id="ARBA00023002"/>
    </source>
</evidence>
<evidence type="ECO:0000313" key="7">
    <source>
        <dbReference type="EMBL" id="ERI09618.1"/>
    </source>
</evidence>
<organism evidence="7 8">
    <name type="scientific">Aneurinibacillus aneurinilyticus ATCC 12856</name>
    <dbReference type="NCBI Taxonomy" id="649747"/>
    <lineage>
        <taxon>Bacteria</taxon>
        <taxon>Bacillati</taxon>
        <taxon>Bacillota</taxon>
        <taxon>Bacilli</taxon>
        <taxon>Bacillales</taxon>
        <taxon>Paenibacillaceae</taxon>
        <taxon>Aneurinibacillus group</taxon>
        <taxon>Aneurinibacillus</taxon>
    </lineage>
</organism>
<proteinExistence type="inferred from homology"/>
<dbReference type="Pfam" id="PF07992">
    <property type="entry name" value="Pyr_redox_2"/>
    <property type="match status" value="1"/>
</dbReference>
<evidence type="ECO:0000313" key="8">
    <source>
        <dbReference type="Proteomes" id="UP000016511"/>
    </source>
</evidence>
<keyword evidence="4" id="KW-0274">FAD</keyword>
<dbReference type="InterPro" id="IPR051169">
    <property type="entry name" value="NADH-Q_oxidoreductase"/>
</dbReference>
<dbReference type="SUPFAM" id="SSF51905">
    <property type="entry name" value="FAD/NAD(P)-binding domain"/>
    <property type="match status" value="2"/>
</dbReference>
<dbReference type="InterPro" id="IPR036188">
    <property type="entry name" value="FAD/NAD-bd_sf"/>
</dbReference>
<evidence type="ECO:0000256" key="1">
    <source>
        <dbReference type="ARBA" id="ARBA00001974"/>
    </source>
</evidence>
<dbReference type="AlphaFoldDB" id="U1X505"/>
<comment type="cofactor">
    <cofactor evidence="1">
        <name>FAD</name>
        <dbReference type="ChEBI" id="CHEBI:57692"/>
    </cofactor>
</comment>
<evidence type="ECO:0000256" key="3">
    <source>
        <dbReference type="ARBA" id="ARBA00022630"/>
    </source>
</evidence>
<dbReference type="InterPro" id="IPR023753">
    <property type="entry name" value="FAD/NAD-binding_dom"/>
</dbReference>
<dbReference type="Proteomes" id="UP000016511">
    <property type="component" value="Unassembled WGS sequence"/>
</dbReference>
<keyword evidence="5" id="KW-0560">Oxidoreductase</keyword>
<accession>U1X505</accession>